<accession>A0A6J4H3X7</accession>
<feature type="compositionally biased region" description="Basic and acidic residues" evidence="1">
    <location>
        <begin position="1"/>
        <end position="26"/>
    </location>
</feature>
<feature type="compositionally biased region" description="Low complexity" evidence="1">
    <location>
        <begin position="38"/>
        <end position="58"/>
    </location>
</feature>
<name>A0A6J4H3X7_9PSEU</name>
<feature type="region of interest" description="Disordered" evidence="1">
    <location>
        <begin position="1"/>
        <end position="198"/>
    </location>
</feature>
<proteinExistence type="predicted"/>
<feature type="compositionally biased region" description="Basic residues" evidence="1">
    <location>
        <begin position="189"/>
        <end position="198"/>
    </location>
</feature>
<feature type="non-terminal residue" evidence="2">
    <location>
        <position position="1"/>
    </location>
</feature>
<feature type="non-terminal residue" evidence="2">
    <location>
        <position position="374"/>
    </location>
</feature>
<protein>
    <submittedName>
        <fullName evidence="2">Uncharacterized protein</fullName>
    </submittedName>
</protein>
<feature type="compositionally biased region" description="Basic residues" evidence="1">
    <location>
        <begin position="323"/>
        <end position="354"/>
    </location>
</feature>
<feature type="compositionally biased region" description="Basic residues" evidence="1">
    <location>
        <begin position="226"/>
        <end position="235"/>
    </location>
</feature>
<dbReference type="EMBL" id="CADCTH010000033">
    <property type="protein sequence ID" value="CAA9213341.1"/>
    <property type="molecule type" value="Genomic_DNA"/>
</dbReference>
<evidence type="ECO:0000256" key="1">
    <source>
        <dbReference type="SAM" id="MobiDB-lite"/>
    </source>
</evidence>
<sequence length="374" mass="41233">ARRDAADTAVPDLREGARVRRGDGHAGLRGVRGRRHGGPAAVRAALRPGRPPRGAAPRPRARRGLQRRVPDPGQHRGVVRGPRALRPLRRHLHGDGHRGPGRHGPNGPPEPLQPARRLGEHARAGPGAGGRRGARGVRARAAGPALPRAHRDGARRRRGRLDDRRAHRRPRGPGELAPADRLGAARGPRGVRPRRHRRVLGVRRARALHRGLPRLPHPGARGAGPLRHRPRRLHPARGVDGRAGGVVAGRPPPGPARRLRRPRGRRPRRRCGPHARDAVGARRRGRDRRRRAGHELPCRARRRERRQPARAAQRGGVELLPRPLRRHLAAGDRRGRRVGGVRSGHRGRRLRRDRRAPGPGRLRQPAAAAPSRRV</sequence>
<feature type="compositionally biased region" description="Basic residues" evidence="1">
    <location>
        <begin position="257"/>
        <end position="273"/>
    </location>
</feature>
<reference evidence="2" key="1">
    <citation type="submission" date="2020-02" db="EMBL/GenBank/DDBJ databases">
        <authorList>
            <person name="Meier V. D."/>
        </authorList>
    </citation>
    <scope>NUCLEOTIDE SEQUENCE</scope>
    <source>
        <strain evidence="2">AVDCRST_MAG54</strain>
    </source>
</reference>
<evidence type="ECO:0000313" key="2">
    <source>
        <dbReference type="EMBL" id="CAA9213341.1"/>
    </source>
</evidence>
<feature type="region of interest" description="Disordered" evidence="1">
    <location>
        <begin position="212"/>
        <end position="374"/>
    </location>
</feature>
<feature type="compositionally biased region" description="Low complexity" evidence="1">
    <location>
        <begin position="309"/>
        <end position="322"/>
    </location>
</feature>
<gene>
    <name evidence="2" type="ORF">AVDCRST_MAG54-219</name>
</gene>
<feature type="compositionally biased region" description="Basic residues" evidence="1">
    <location>
        <begin position="281"/>
        <end position="292"/>
    </location>
</feature>
<organism evidence="2">
    <name type="scientific">uncultured Actinomycetospora sp</name>
    <dbReference type="NCBI Taxonomy" id="1135996"/>
    <lineage>
        <taxon>Bacteria</taxon>
        <taxon>Bacillati</taxon>
        <taxon>Actinomycetota</taxon>
        <taxon>Actinomycetes</taxon>
        <taxon>Pseudonocardiales</taxon>
        <taxon>Pseudonocardiaceae</taxon>
        <taxon>Actinomycetospora</taxon>
        <taxon>environmental samples</taxon>
    </lineage>
</organism>
<dbReference type="AlphaFoldDB" id="A0A6J4H3X7"/>